<dbReference type="AlphaFoldDB" id="A0A5S4ZRC3"/>
<dbReference type="Pfam" id="PF01381">
    <property type="entry name" value="HTH_3"/>
    <property type="match status" value="1"/>
</dbReference>
<dbReference type="CDD" id="cd00093">
    <property type="entry name" value="HTH_XRE"/>
    <property type="match status" value="1"/>
</dbReference>
<proteinExistence type="predicted"/>
<evidence type="ECO:0000259" key="1">
    <source>
        <dbReference type="PROSITE" id="PS50943"/>
    </source>
</evidence>
<protein>
    <submittedName>
        <fullName evidence="2">Helix-turn-helix protein</fullName>
    </submittedName>
</protein>
<dbReference type="SUPFAM" id="SSF47413">
    <property type="entry name" value="lambda repressor-like DNA-binding domains"/>
    <property type="match status" value="1"/>
</dbReference>
<accession>A0A5S4ZRC3</accession>
<dbReference type="InterPro" id="IPR010982">
    <property type="entry name" value="Lambda_DNA-bd_dom_sf"/>
</dbReference>
<keyword evidence="3" id="KW-1185">Reference proteome</keyword>
<dbReference type="EMBL" id="VNHM01000013">
    <property type="protein sequence ID" value="TYO94637.1"/>
    <property type="molecule type" value="Genomic_DNA"/>
</dbReference>
<evidence type="ECO:0000313" key="2">
    <source>
        <dbReference type="EMBL" id="TYO94637.1"/>
    </source>
</evidence>
<sequence length="192" mass="21248">MVKLLIVAITGGVEDMDLIRIGDKVISRHKIDNFITEILELRSMGLSQTDVAARLGIDRTLVSRLENLGEVRKGKSVAVIGFPIANRDELYALMRDEGVDYALLMSEAERWDFVKQKSGIELFNSIMELIALVHSYDQVVVIGSGKRIKILRATLDKEVIGLEIGDSPIQEDKYVDPAELAAVIRAIKGGKV</sequence>
<organism evidence="2 3">
    <name type="scientific">Desulfallas thermosapovorans DSM 6562</name>
    <dbReference type="NCBI Taxonomy" id="1121431"/>
    <lineage>
        <taxon>Bacteria</taxon>
        <taxon>Bacillati</taxon>
        <taxon>Bacillota</taxon>
        <taxon>Clostridia</taxon>
        <taxon>Eubacteriales</taxon>
        <taxon>Desulfallaceae</taxon>
        <taxon>Desulfallas</taxon>
    </lineage>
</organism>
<dbReference type="InterPro" id="IPR001387">
    <property type="entry name" value="Cro/C1-type_HTH"/>
</dbReference>
<evidence type="ECO:0000313" key="3">
    <source>
        <dbReference type="Proteomes" id="UP000323166"/>
    </source>
</evidence>
<dbReference type="GO" id="GO:0003677">
    <property type="term" value="F:DNA binding"/>
    <property type="evidence" value="ECO:0007669"/>
    <property type="project" value="InterPro"/>
</dbReference>
<name>A0A5S4ZRC3_9FIRM</name>
<comment type="caution">
    <text evidence="2">The sequence shown here is derived from an EMBL/GenBank/DDBJ whole genome shotgun (WGS) entry which is preliminary data.</text>
</comment>
<dbReference type="PROSITE" id="PS50943">
    <property type="entry name" value="HTH_CROC1"/>
    <property type="match status" value="1"/>
</dbReference>
<gene>
    <name evidence="2" type="ORF">LX24_02295</name>
</gene>
<reference evidence="2 3" key="1">
    <citation type="submission" date="2019-07" db="EMBL/GenBank/DDBJ databases">
        <title>Genomic Encyclopedia of Type Strains, Phase I: the one thousand microbial genomes (KMG-I) project.</title>
        <authorList>
            <person name="Kyrpides N."/>
        </authorList>
    </citation>
    <scope>NUCLEOTIDE SEQUENCE [LARGE SCALE GENOMIC DNA]</scope>
    <source>
        <strain evidence="2 3">DSM 6562</strain>
    </source>
</reference>
<feature type="domain" description="HTH cro/C1-type" evidence="1">
    <location>
        <begin position="43"/>
        <end position="67"/>
    </location>
</feature>
<dbReference type="Proteomes" id="UP000323166">
    <property type="component" value="Unassembled WGS sequence"/>
</dbReference>